<accession>A0A2H3ARR0</accession>
<proteinExistence type="predicted"/>
<dbReference type="Proteomes" id="UP000218334">
    <property type="component" value="Unassembled WGS sequence"/>
</dbReference>
<sequence length="148" mass="16543">MAPAHAPCPPVFVGDDNPPFEGMFEFPGTGTREEGKGSQTTPFKVILQVFQPGSPMWRRFSFGRQTRLLKPHDGRTVRKKNDPTFPGMVLVIVVASDMEDMNGFLEQVRINALEHLNSAPSVGMHDVPRESIWALGRRAIPRTNWMNG</sequence>
<keyword evidence="2" id="KW-1185">Reference proteome</keyword>
<dbReference type="STRING" id="1076256.A0A2H3ARR0"/>
<dbReference type="EMBL" id="KZ293489">
    <property type="protein sequence ID" value="PBK60300.1"/>
    <property type="molecule type" value="Genomic_DNA"/>
</dbReference>
<dbReference type="AlphaFoldDB" id="A0A2H3ARR0"/>
<reference evidence="2" key="1">
    <citation type="journal article" date="2017" name="Nat. Ecol. Evol.">
        <title>Genome expansion and lineage-specific genetic innovations in the forest pathogenic fungi Armillaria.</title>
        <authorList>
            <person name="Sipos G."/>
            <person name="Prasanna A.N."/>
            <person name="Walter M.C."/>
            <person name="O'Connor E."/>
            <person name="Balint B."/>
            <person name="Krizsan K."/>
            <person name="Kiss B."/>
            <person name="Hess J."/>
            <person name="Varga T."/>
            <person name="Slot J."/>
            <person name="Riley R."/>
            <person name="Boka B."/>
            <person name="Rigling D."/>
            <person name="Barry K."/>
            <person name="Lee J."/>
            <person name="Mihaltcheva S."/>
            <person name="LaButti K."/>
            <person name="Lipzen A."/>
            <person name="Waldron R."/>
            <person name="Moloney N.M."/>
            <person name="Sperisen C."/>
            <person name="Kredics L."/>
            <person name="Vagvoelgyi C."/>
            <person name="Patrignani A."/>
            <person name="Fitzpatrick D."/>
            <person name="Nagy I."/>
            <person name="Doyle S."/>
            <person name="Anderson J.B."/>
            <person name="Grigoriev I.V."/>
            <person name="Gueldener U."/>
            <person name="Muensterkoetter M."/>
            <person name="Nagy L.G."/>
        </authorList>
    </citation>
    <scope>NUCLEOTIDE SEQUENCE [LARGE SCALE GENOMIC DNA]</scope>
    <source>
        <strain evidence="2">28-4</strain>
    </source>
</reference>
<protein>
    <submittedName>
        <fullName evidence="1">Uncharacterized protein</fullName>
    </submittedName>
</protein>
<name>A0A2H3ARR0_9AGAR</name>
<evidence type="ECO:0000313" key="2">
    <source>
        <dbReference type="Proteomes" id="UP000218334"/>
    </source>
</evidence>
<evidence type="ECO:0000313" key="1">
    <source>
        <dbReference type="EMBL" id="PBK60300.1"/>
    </source>
</evidence>
<gene>
    <name evidence="1" type="ORF">ARMSODRAFT_1009355</name>
</gene>
<organism evidence="1 2">
    <name type="scientific">Armillaria solidipes</name>
    <dbReference type="NCBI Taxonomy" id="1076256"/>
    <lineage>
        <taxon>Eukaryota</taxon>
        <taxon>Fungi</taxon>
        <taxon>Dikarya</taxon>
        <taxon>Basidiomycota</taxon>
        <taxon>Agaricomycotina</taxon>
        <taxon>Agaricomycetes</taxon>
        <taxon>Agaricomycetidae</taxon>
        <taxon>Agaricales</taxon>
        <taxon>Marasmiineae</taxon>
        <taxon>Physalacriaceae</taxon>
        <taxon>Armillaria</taxon>
    </lineage>
</organism>